<dbReference type="EMBL" id="HBGA01090136">
    <property type="protein sequence ID" value="CAD9022568.1"/>
    <property type="molecule type" value="Transcribed_RNA"/>
</dbReference>
<dbReference type="PROSITE" id="PS50086">
    <property type="entry name" value="TBC_RABGAP"/>
    <property type="match status" value="1"/>
</dbReference>
<dbReference type="GO" id="GO:0005096">
    <property type="term" value="F:GTPase activator activity"/>
    <property type="evidence" value="ECO:0007669"/>
    <property type="project" value="TreeGrafter"/>
</dbReference>
<dbReference type="AlphaFoldDB" id="A0A7S1ITU4"/>
<sequence length="176" mass="19696">MAATILMHFYEDEEMAFWVFVTLMDRFNWKQLFDGKLAGLTQLLDSFACCLPSDVALHLEAHGLPPSTYAANWMLTLFTAAFDCWSAVLQIWDLMWLLGPEALVPAQAAVAIISHYRDRILSCNNSNCLLVLLHHTIPQTLVHVGTLRDNILTEAVLMQPLPIALCSLDSKPPDCP</sequence>
<dbReference type="Pfam" id="PF00566">
    <property type="entry name" value="RabGAP-TBC"/>
    <property type="match status" value="1"/>
</dbReference>
<dbReference type="PANTHER" id="PTHR47219:SF9">
    <property type="entry name" value="GTPASE ACTIVATING PROTEIN AND CENTROSOME-ASSOCIATED, ISOFORM B"/>
    <property type="match status" value="1"/>
</dbReference>
<dbReference type="InterPro" id="IPR050302">
    <property type="entry name" value="Rab_GAP_TBC_domain"/>
</dbReference>
<dbReference type="PANTHER" id="PTHR47219">
    <property type="entry name" value="RAB GTPASE-ACTIVATING PROTEIN 1-LIKE"/>
    <property type="match status" value="1"/>
</dbReference>
<gene>
    <name evidence="2" type="ORF">EGYM00392_LOCUS33689</name>
</gene>
<evidence type="ECO:0000259" key="1">
    <source>
        <dbReference type="PROSITE" id="PS50086"/>
    </source>
</evidence>
<dbReference type="InterPro" id="IPR035969">
    <property type="entry name" value="Rab-GAP_TBC_sf"/>
</dbReference>
<protein>
    <recommendedName>
        <fullName evidence="1">Rab-GAP TBC domain-containing protein</fullName>
    </recommendedName>
</protein>
<name>A0A7S1ITU4_9EUGL</name>
<evidence type="ECO:0000313" key="2">
    <source>
        <dbReference type="EMBL" id="CAD9022568.1"/>
    </source>
</evidence>
<proteinExistence type="predicted"/>
<dbReference type="SUPFAM" id="SSF47923">
    <property type="entry name" value="Ypt/Rab-GAP domain of gyp1p"/>
    <property type="match status" value="2"/>
</dbReference>
<accession>A0A7S1ITU4</accession>
<feature type="domain" description="Rab-GAP TBC" evidence="1">
    <location>
        <begin position="1"/>
        <end position="99"/>
    </location>
</feature>
<dbReference type="GO" id="GO:0031267">
    <property type="term" value="F:small GTPase binding"/>
    <property type="evidence" value="ECO:0007669"/>
    <property type="project" value="TreeGrafter"/>
</dbReference>
<dbReference type="InterPro" id="IPR000195">
    <property type="entry name" value="Rab-GAP-TBC_dom"/>
</dbReference>
<organism evidence="2">
    <name type="scientific">Eutreptiella gymnastica</name>
    <dbReference type="NCBI Taxonomy" id="73025"/>
    <lineage>
        <taxon>Eukaryota</taxon>
        <taxon>Discoba</taxon>
        <taxon>Euglenozoa</taxon>
        <taxon>Euglenida</taxon>
        <taxon>Spirocuta</taxon>
        <taxon>Euglenophyceae</taxon>
        <taxon>Eutreptiales</taxon>
        <taxon>Eutreptiaceae</taxon>
        <taxon>Eutreptiella</taxon>
    </lineage>
</organism>
<reference evidence="2" key="1">
    <citation type="submission" date="2021-01" db="EMBL/GenBank/DDBJ databases">
        <authorList>
            <person name="Corre E."/>
            <person name="Pelletier E."/>
            <person name="Niang G."/>
            <person name="Scheremetjew M."/>
            <person name="Finn R."/>
            <person name="Kale V."/>
            <person name="Holt S."/>
            <person name="Cochrane G."/>
            <person name="Meng A."/>
            <person name="Brown T."/>
            <person name="Cohen L."/>
        </authorList>
    </citation>
    <scope>NUCLEOTIDE SEQUENCE</scope>
    <source>
        <strain evidence="2">NIES-381</strain>
    </source>
</reference>
<dbReference type="Gene3D" id="1.10.472.80">
    <property type="entry name" value="Ypt/Rab-GAP domain of gyp1p, domain 3"/>
    <property type="match status" value="1"/>
</dbReference>